<reference evidence="1" key="1">
    <citation type="submission" date="2020-11" db="EMBL/GenBank/DDBJ databases">
        <authorList>
            <person name="Whitehead M."/>
        </authorList>
    </citation>
    <scope>NUCLEOTIDE SEQUENCE</scope>
    <source>
        <strain evidence="1">EGII</strain>
    </source>
</reference>
<accession>A0A811UX02</accession>
<comment type="caution">
    <text evidence="1">The sequence shown here is derived from an EMBL/GenBank/DDBJ whole genome shotgun (WGS) entry which is preliminary data.</text>
</comment>
<evidence type="ECO:0000313" key="2">
    <source>
        <dbReference type="Proteomes" id="UP000606786"/>
    </source>
</evidence>
<name>A0A811UX02_CERCA</name>
<gene>
    <name evidence="1" type="ORF">CCAP1982_LOCUS12208</name>
</gene>
<dbReference type="Proteomes" id="UP000606786">
    <property type="component" value="Unassembled WGS sequence"/>
</dbReference>
<dbReference type="EMBL" id="CAJHJT010000034">
    <property type="protein sequence ID" value="CAD7003772.1"/>
    <property type="molecule type" value="Genomic_DNA"/>
</dbReference>
<evidence type="ECO:0000313" key="1">
    <source>
        <dbReference type="EMBL" id="CAD7003772.1"/>
    </source>
</evidence>
<keyword evidence="2" id="KW-1185">Reference proteome</keyword>
<protein>
    <submittedName>
        <fullName evidence="1">(Mediterranean fruit fly) hypothetical protein</fullName>
    </submittedName>
</protein>
<organism evidence="1 2">
    <name type="scientific">Ceratitis capitata</name>
    <name type="common">Mediterranean fruit fly</name>
    <name type="synonym">Tephritis capitata</name>
    <dbReference type="NCBI Taxonomy" id="7213"/>
    <lineage>
        <taxon>Eukaryota</taxon>
        <taxon>Metazoa</taxon>
        <taxon>Ecdysozoa</taxon>
        <taxon>Arthropoda</taxon>
        <taxon>Hexapoda</taxon>
        <taxon>Insecta</taxon>
        <taxon>Pterygota</taxon>
        <taxon>Neoptera</taxon>
        <taxon>Endopterygota</taxon>
        <taxon>Diptera</taxon>
        <taxon>Brachycera</taxon>
        <taxon>Muscomorpha</taxon>
        <taxon>Tephritoidea</taxon>
        <taxon>Tephritidae</taxon>
        <taxon>Ceratitis</taxon>
        <taxon>Ceratitis</taxon>
    </lineage>
</organism>
<dbReference type="AlphaFoldDB" id="A0A811UX02"/>
<proteinExistence type="predicted"/>
<sequence length="114" mass="13505">MICACLCLCVCISVRINVKKSKFFPCNKSNKRTKLSSAERLMQEKFYKKIFKQIHNNNNYTTTSIATNFCVQREFSANCVRKKEFHENFVNAFFLLQVHTYLHMYIYVYCTQSA</sequence>